<keyword evidence="4" id="KW-0498">Mitosis</keyword>
<dbReference type="InterPro" id="IPR046794">
    <property type="entry name" value="Apc1_MidN"/>
</dbReference>
<accession>A0ABR0WDK4</accession>
<dbReference type="InterPro" id="IPR011989">
    <property type="entry name" value="ARM-like"/>
</dbReference>
<dbReference type="Pfam" id="PF21282">
    <property type="entry name" value="APC1_3rd"/>
    <property type="match status" value="1"/>
</dbReference>
<evidence type="ECO:0000256" key="4">
    <source>
        <dbReference type="ARBA" id="ARBA00022776"/>
    </source>
</evidence>
<feature type="domain" description="Anaphase-promoting complex subunit 1 N-terminal" evidence="7">
    <location>
        <begin position="66"/>
        <end position="209"/>
    </location>
</feature>
<keyword evidence="6" id="KW-1133">Transmembrane helix</keyword>
<feature type="domain" description="Anaphase-promoting complex subunit 1 beta-sandwich" evidence="10">
    <location>
        <begin position="1400"/>
        <end position="1463"/>
    </location>
</feature>
<keyword evidence="6" id="KW-0812">Transmembrane</keyword>
<evidence type="ECO:0000256" key="1">
    <source>
        <dbReference type="ARBA" id="ARBA00010547"/>
    </source>
</evidence>
<evidence type="ECO:0000259" key="8">
    <source>
        <dbReference type="Pfam" id="PF18122"/>
    </source>
</evidence>
<name>A0ABR0WDK4_REHGL</name>
<sequence length="1702" mass="188603">MPGGGVRELTVLAEFKPFGLTAEALDGGKHSDDDYHYFLFHPQLAQQRDEADELDDASASCSERSEVVSVPLPHTITSIWPLPFGLLLERTPEGSLLTNNSLSSSNPYLTARDVFRQKRDVGYSPQHNYTPPRICDFSSRSDVTSMSSHLILKDPLEEPQITYTEERGKLNLMWEFDERTIWTSNCVPLMASYNKGKMQHSLWVVEVNNSNLEVANSKASDLIAPRMLAKYFFRRIWQGKGSQTAASKVFLATDDDVTPIVCLLVQEQKKLLSLRLQSLDLNNETVYDIKSDMSWSIPAIAAAAVTVTRTNTRVGQLPVRDVIALTPENTLLLYMGKLCLCKYVMPSPLVKEQRLSRMNHSRTNNNVHELKIVDLVDAVEGRINLVLNNGQKYRCTLRRSPSSSLTNDCITAMAEGLSSGLYSHFLGLLWADDDSTYLAKANSGADSEWESFCNVITKLSRKPNTTSQLLPDSVAHSSWEFLIHSKYNQQYFRSNCVAGAFPGLSSGLQGLNSSGADVADTQNIGETSYLKLLTETLDSLHAVYETLKLDNLRKRDLGLLVVLLFDIADFLHEVSYLDHYKRDFPGLLKDFEMSQRLFTPRTPPSLFRWLENCLRHGCGSASICDLPLLICKDGTSVVNWARKIVSFYSLLCGADQSGKMLSSGVTCNIAPGLYNSREELTVLGMVGEKFGLQHLDLLPAGVSLPLRHALDKCRESPPINWPAAAYVLLGREDLALLHLRDPTKYVELDFTKSNLISVSTPYMLPLHPVTIPSSVSDSLEMDSTKLEDIDTFEGSATDGMEHIFNSSTQLRYGRDLRLNEVRRLLCSARPVAIQTPANPTASDQDFQQTQLWHLAQRTTALPFGRGAFTLGTICTLLTEALAVPKLVLAGRLPAQQNATVNLDPNIRNIQELKSWPEFHNAVAAGLRLSPLQGKMSRTWILYNKPDEPNVTHAGLLLALGLHGHLRVLTITDIFQYYSQEHESTTVGLMIGLAASYRGTMQPSISKSAALISVGLLYEGSAHPQTMQILLSEIGRRSGGDNVLEREGYAVSAGFSLGLVALGMAFKLSSYIFYVFTNTLPLFVNEGRGEDAIGSIDTLVDRLFQYIGGKELHNDSLYLFSSSADENSRSAGQIIDGNLVNIDVTAPGAIIALALMYLKTESELIVSRLSIPQTQFELQYVRPDFILLRVIARNLILWSRIRPSEDWIESQIPEVIKNGVKALGNEMDDIYEMDAEAFVQAYVNIIVGACISLGSAALAIDSSISQNIKERCIFAGLRFAGTRDGNAQELLYKYAIYFLNEVMAGSGHLQTFRFLKFLRNRNSADGHAYFGTQMAVSLAIGFLFLGGGMWTFSTSNSSTAALLITLYPRLPTGPNDNRCHLQVKLLAEAFRHLYVLATEARWIQTVDVDTGLPVYVPLEITIKETELYNETSFCEVTPCSLPERAILKTVRVCGPRYWPQVIELCPKEKAWWTSGDKHHPFHSGVLYVKRKVGACSYADDPIGSQSLLSRAMHKMSSLAQPKSCTPSTECTGEVTVDQLVYLSLYTTIGCMVDWVVSGTCISGDALALLSLKIAVAYNEALSNGRLTTSRGEIVQSAFLGSLKKRVEDLLNCSSDLNADFCAYTVSGEWPSDDSSVKKSRTILSWYLQWYSVPSPVDIKRAVEKIKRAKIRSSVPLLRLVFPKTHIAAIGVINKLCLSAEVDC</sequence>
<evidence type="ECO:0000259" key="7">
    <source>
        <dbReference type="Pfam" id="PF12859"/>
    </source>
</evidence>
<evidence type="ECO:0000256" key="6">
    <source>
        <dbReference type="SAM" id="Phobius"/>
    </source>
</evidence>
<keyword evidence="12" id="KW-1185">Reference proteome</keyword>
<evidence type="ECO:0000313" key="11">
    <source>
        <dbReference type="EMBL" id="KAK6145522.1"/>
    </source>
</evidence>
<dbReference type="PANTHER" id="PTHR12827:SF3">
    <property type="entry name" value="ANAPHASE-PROMOTING COMPLEX SUBUNIT 1"/>
    <property type="match status" value="1"/>
</dbReference>
<protein>
    <recommendedName>
        <fullName evidence="13">Anaphase-promoting complex subunit 1</fullName>
    </recommendedName>
</protein>
<feature type="domain" description="Anaphase-promoting complex subunit 1 C-terminal" evidence="8">
    <location>
        <begin position="1539"/>
        <end position="1652"/>
    </location>
</feature>
<proteinExistence type="inferred from homology"/>
<evidence type="ECO:0000256" key="3">
    <source>
        <dbReference type="ARBA" id="ARBA00022737"/>
    </source>
</evidence>
<evidence type="ECO:0000313" key="12">
    <source>
        <dbReference type="Proteomes" id="UP001318860"/>
    </source>
</evidence>
<comment type="caution">
    <text evidence="11">The sequence shown here is derived from an EMBL/GenBank/DDBJ whole genome shotgun (WGS) entry which is preliminary data.</text>
</comment>
<dbReference type="InterPro" id="IPR024990">
    <property type="entry name" value="Apc1"/>
</dbReference>
<dbReference type="InterPro" id="IPR049255">
    <property type="entry name" value="Apc1_N"/>
</dbReference>
<evidence type="ECO:0000256" key="5">
    <source>
        <dbReference type="ARBA" id="ARBA00023306"/>
    </source>
</evidence>
<keyword evidence="5" id="KW-0131">Cell cycle</keyword>
<dbReference type="Pfam" id="PF18122">
    <property type="entry name" value="APC1_C"/>
    <property type="match status" value="1"/>
</dbReference>
<dbReference type="Gene3D" id="1.25.10.10">
    <property type="entry name" value="Leucine-rich Repeat Variant"/>
    <property type="match status" value="1"/>
</dbReference>
<evidence type="ECO:0000256" key="2">
    <source>
        <dbReference type="ARBA" id="ARBA00022618"/>
    </source>
</evidence>
<evidence type="ECO:0000259" key="10">
    <source>
        <dbReference type="Pfam" id="PF21282"/>
    </source>
</evidence>
<comment type="similarity">
    <text evidence="1">Belongs to the APC1 family.</text>
</comment>
<evidence type="ECO:0008006" key="13">
    <source>
        <dbReference type="Google" id="ProtNLM"/>
    </source>
</evidence>
<dbReference type="EMBL" id="JABTTQ020000012">
    <property type="protein sequence ID" value="KAK6145522.1"/>
    <property type="molecule type" value="Genomic_DNA"/>
</dbReference>
<feature type="domain" description="Anaphase-promoting complex subunit 1 N-terminal" evidence="7">
    <location>
        <begin position="243"/>
        <end position="456"/>
    </location>
</feature>
<reference evidence="11 12" key="1">
    <citation type="journal article" date="2021" name="Comput. Struct. Biotechnol. J.">
        <title>De novo genome assembly of the potent medicinal plant Rehmannia glutinosa using nanopore technology.</title>
        <authorList>
            <person name="Ma L."/>
            <person name="Dong C."/>
            <person name="Song C."/>
            <person name="Wang X."/>
            <person name="Zheng X."/>
            <person name="Niu Y."/>
            <person name="Chen S."/>
            <person name="Feng W."/>
        </authorList>
    </citation>
    <scope>NUCLEOTIDE SEQUENCE [LARGE SCALE GENOMIC DNA]</scope>
    <source>
        <strain evidence="11">DH-2019</strain>
    </source>
</reference>
<dbReference type="Pfam" id="PF12859">
    <property type="entry name" value="ANAPC1"/>
    <property type="match status" value="2"/>
</dbReference>
<dbReference type="InterPro" id="IPR048971">
    <property type="entry name" value="Apc1_3rd"/>
</dbReference>
<keyword evidence="2" id="KW-0132">Cell division</keyword>
<evidence type="ECO:0000259" key="9">
    <source>
        <dbReference type="Pfam" id="PF20518"/>
    </source>
</evidence>
<dbReference type="Pfam" id="PF20518">
    <property type="entry name" value="Apc1_MidN"/>
    <property type="match status" value="1"/>
</dbReference>
<keyword evidence="3" id="KW-0677">Repeat</keyword>
<dbReference type="InterPro" id="IPR041221">
    <property type="entry name" value="APC1_C"/>
</dbReference>
<gene>
    <name evidence="11" type="ORF">DH2020_022342</name>
</gene>
<dbReference type="Proteomes" id="UP001318860">
    <property type="component" value="Unassembled WGS sequence"/>
</dbReference>
<feature type="transmembrane region" description="Helical" evidence="6">
    <location>
        <begin position="1327"/>
        <end position="1351"/>
    </location>
</feature>
<feature type="domain" description="Anaphase-promoting complex subunit 1 middle" evidence="9">
    <location>
        <begin position="475"/>
        <end position="735"/>
    </location>
</feature>
<feature type="transmembrane region" description="Helical" evidence="6">
    <location>
        <begin position="1240"/>
        <end position="1259"/>
    </location>
</feature>
<dbReference type="PANTHER" id="PTHR12827">
    <property type="entry name" value="MEIOTIC CHECKPOINT REGULATOR TSG24 FAMILY MEMBER"/>
    <property type="match status" value="1"/>
</dbReference>
<keyword evidence="6" id="KW-0472">Membrane</keyword>
<organism evidence="11 12">
    <name type="scientific">Rehmannia glutinosa</name>
    <name type="common">Chinese foxglove</name>
    <dbReference type="NCBI Taxonomy" id="99300"/>
    <lineage>
        <taxon>Eukaryota</taxon>
        <taxon>Viridiplantae</taxon>
        <taxon>Streptophyta</taxon>
        <taxon>Embryophyta</taxon>
        <taxon>Tracheophyta</taxon>
        <taxon>Spermatophyta</taxon>
        <taxon>Magnoliopsida</taxon>
        <taxon>eudicotyledons</taxon>
        <taxon>Gunneridae</taxon>
        <taxon>Pentapetalae</taxon>
        <taxon>asterids</taxon>
        <taxon>lamiids</taxon>
        <taxon>Lamiales</taxon>
        <taxon>Orobanchaceae</taxon>
        <taxon>Rehmannieae</taxon>
        <taxon>Rehmannia</taxon>
    </lineage>
</organism>